<feature type="binding site" evidence="9">
    <location>
        <begin position="430"/>
        <end position="436"/>
    </location>
    <ligand>
        <name>S-adenosyl-L-methionine</name>
        <dbReference type="ChEBI" id="CHEBI:59789"/>
    </ligand>
</feature>
<comment type="similarity">
    <text evidence="2 9">Belongs to the class I-like SAM-binding methyltransferase superfamily. RsmB/NOP family.</text>
</comment>
<feature type="binding site" evidence="9">
    <location>
        <position position="498"/>
    </location>
    <ligand>
        <name>S-adenosyl-L-methionine</name>
        <dbReference type="ChEBI" id="CHEBI:59789"/>
    </ligand>
</feature>
<keyword evidence="7 9" id="KW-0694">RNA-binding</keyword>
<keyword evidence="13" id="KW-1185">Reference proteome</keyword>
<dbReference type="InterPro" id="IPR049560">
    <property type="entry name" value="MeTrfase_RsmB-F_NOP2_cat"/>
</dbReference>
<dbReference type="InterPro" id="IPR001678">
    <property type="entry name" value="MeTrfase_RsmB-F_NOP2_dom"/>
</dbReference>
<feature type="compositionally biased region" description="Acidic residues" evidence="10">
    <location>
        <begin position="206"/>
        <end position="222"/>
    </location>
</feature>
<dbReference type="PROSITE" id="PS01153">
    <property type="entry name" value="NOL1_NOP2_SUN"/>
    <property type="match status" value="1"/>
</dbReference>
<gene>
    <name evidence="12" type="ORF">BASA50_002495</name>
</gene>
<evidence type="ECO:0000256" key="2">
    <source>
        <dbReference type="ARBA" id="ARBA00007494"/>
    </source>
</evidence>
<keyword evidence="6 9" id="KW-0949">S-adenosyl-L-methionine</keyword>
<evidence type="ECO:0000313" key="12">
    <source>
        <dbReference type="EMBL" id="KAH6600228.1"/>
    </source>
</evidence>
<dbReference type="PANTHER" id="PTHR22807">
    <property type="entry name" value="NOP2 YEAST -RELATED NOL1/NOP2/FMU SUN DOMAIN-CONTAINING"/>
    <property type="match status" value="1"/>
</dbReference>
<proteinExistence type="inferred from homology"/>
<evidence type="ECO:0000256" key="9">
    <source>
        <dbReference type="PROSITE-ProRule" id="PRU01023"/>
    </source>
</evidence>
<dbReference type="InterPro" id="IPR023273">
    <property type="entry name" value="RCMT_NOP2"/>
</dbReference>
<feature type="compositionally biased region" description="Low complexity" evidence="10">
    <location>
        <begin position="75"/>
        <end position="84"/>
    </location>
</feature>
<dbReference type="InterPro" id="IPR029063">
    <property type="entry name" value="SAM-dependent_MTases_sf"/>
</dbReference>
<dbReference type="PANTHER" id="PTHR22807:SF30">
    <property type="entry name" value="28S RRNA (CYTOSINE(4447)-C(5))-METHYLTRANSFERASE-RELATED"/>
    <property type="match status" value="1"/>
</dbReference>
<protein>
    <recommendedName>
        <fullName evidence="11">SAM-dependent MTase RsmB/NOP-type domain-containing protein</fullName>
    </recommendedName>
</protein>
<dbReference type="Gene3D" id="3.40.50.150">
    <property type="entry name" value="Vaccinia Virus protein VP39"/>
    <property type="match status" value="1"/>
</dbReference>
<feature type="binding site" evidence="9">
    <location>
        <position position="454"/>
    </location>
    <ligand>
        <name>S-adenosyl-L-methionine</name>
        <dbReference type="ChEBI" id="CHEBI:59789"/>
    </ligand>
</feature>
<dbReference type="CDD" id="cd02440">
    <property type="entry name" value="AdoMet_MTases"/>
    <property type="match status" value="1"/>
</dbReference>
<dbReference type="InterPro" id="IPR023267">
    <property type="entry name" value="RCMT"/>
</dbReference>
<feature type="compositionally biased region" description="Basic and acidic residues" evidence="10">
    <location>
        <begin position="96"/>
        <end position="116"/>
    </location>
</feature>
<feature type="compositionally biased region" description="Basic and acidic residues" evidence="10">
    <location>
        <begin position="223"/>
        <end position="243"/>
    </location>
</feature>
<comment type="caution">
    <text evidence="12">The sequence shown here is derived from an EMBL/GenBank/DDBJ whole genome shotgun (WGS) entry which is preliminary data.</text>
</comment>
<keyword evidence="8" id="KW-0539">Nucleus</keyword>
<dbReference type="PRINTS" id="PR02008">
    <property type="entry name" value="RCMTFAMILY"/>
</dbReference>
<evidence type="ECO:0000259" key="11">
    <source>
        <dbReference type="PROSITE" id="PS51686"/>
    </source>
</evidence>
<name>A0ABQ8FL96_9FUNG</name>
<dbReference type="PRINTS" id="PR02012">
    <property type="entry name" value="RCMTNOP2"/>
</dbReference>
<evidence type="ECO:0000256" key="10">
    <source>
        <dbReference type="SAM" id="MobiDB-lite"/>
    </source>
</evidence>
<evidence type="ECO:0000256" key="3">
    <source>
        <dbReference type="ARBA" id="ARBA00022517"/>
    </source>
</evidence>
<dbReference type="Proteomes" id="UP001648503">
    <property type="component" value="Unassembled WGS sequence"/>
</dbReference>
<evidence type="ECO:0000256" key="7">
    <source>
        <dbReference type="ARBA" id="ARBA00022884"/>
    </source>
</evidence>
<evidence type="ECO:0000313" key="13">
    <source>
        <dbReference type="Proteomes" id="UP001648503"/>
    </source>
</evidence>
<feature type="active site" description="Nucleophile" evidence="9">
    <location>
        <position position="555"/>
    </location>
</feature>
<sequence>MGNRSRQAKNKQRDPAPLAAHTVNKLMKRKLAAAESAMDDGHHADGTAAPVAAIPKPSATRKDAAVTTKSKKASSKPAESPLASTKAKPSISKKTPTAEHADDLPLTKSSKAEAKSQKAAKKTKIVEVTVEESEEEEVAFKDDDDYVHVYGSDDNVESLDDLNDSDVENIEDGDSWEDEGGNDSWEDEEHDEIMPSEPKELQFNSSDEDEGEHSDESGEFETEFERQAHEEDAKAAEDKSLAEEELRTNIEEREKFVLPSGQEIEKDSNEAEDIALVHSRINEIIRVLSNFKEMREQDRSRSEYVDQLVKDIAHYYGYNHFLADKLFHLFDLGEVIEFFEANEVSRPVVIRANTIKTRRRDLAQCLINRGVNLEPIGKWSKVGIQVFDSPVPIGATPEYLAGHYMLQAASSFLPVMSLAPQSNERILDMCAAPGGKTTYIAALMKNTGCVFANDISKDRLKGLNANMHRMGVRNTIVCCHDGRQFPGVIGGFDRVLLDAPCSGTGVISKDQSVKINKSEEDIQILTHIQKELILAAIDSVDAHSATGGYIVYSTCAITVEENEEVVKLRFKEALECQDR</sequence>
<dbReference type="EMBL" id="JAFCIX010000044">
    <property type="protein sequence ID" value="KAH6600228.1"/>
    <property type="molecule type" value="Genomic_DNA"/>
</dbReference>
<evidence type="ECO:0000256" key="8">
    <source>
        <dbReference type="ARBA" id="ARBA00023242"/>
    </source>
</evidence>
<feature type="domain" description="SAM-dependent MTase RsmB/NOP-type" evidence="11">
    <location>
        <begin position="338"/>
        <end position="579"/>
    </location>
</feature>
<evidence type="ECO:0000256" key="4">
    <source>
        <dbReference type="ARBA" id="ARBA00022603"/>
    </source>
</evidence>
<comment type="subcellular location">
    <subcellularLocation>
        <location evidence="1">Nucleus</location>
        <location evidence="1">Nucleolus</location>
    </subcellularLocation>
</comment>
<organism evidence="12 13">
    <name type="scientific">Batrachochytrium salamandrivorans</name>
    <dbReference type="NCBI Taxonomy" id="1357716"/>
    <lineage>
        <taxon>Eukaryota</taxon>
        <taxon>Fungi</taxon>
        <taxon>Fungi incertae sedis</taxon>
        <taxon>Chytridiomycota</taxon>
        <taxon>Chytridiomycota incertae sedis</taxon>
        <taxon>Chytridiomycetes</taxon>
        <taxon>Rhizophydiales</taxon>
        <taxon>Rhizophydiales incertae sedis</taxon>
        <taxon>Batrachochytrium</taxon>
    </lineage>
</organism>
<reference evidence="12 13" key="1">
    <citation type="submission" date="2021-02" db="EMBL/GenBank/DDBJ databases">
        <title>Variation within the Batrachochytrium salamandrivorans European outbreak.</title>
        <authorList>
            <person name="Kelly M."/>
            <person name="Pasmans F."/>
            <person name="Shea T.P."/>
            <person name="Munoz J.F."/>
            <person name="Carranza S."/>
            <person name="Cuomo C.A."/>
            <person name="Martel A."/>
        </authorList>
    </citation>
    <scope>NUCLEOTIDE SEQUENCE [LARGE SCALE GENOMIC DNA]</scope>
    <source>
        <strain evidence="12 13">AMFP18/2</strain>
    </source>
</reference>
<dbReference type="NCBIfam" id="TIGR00446">
    <property type="entry name" value="nop2p"/>
    <property type="match status" value="1"/>
</dbReference>
<evidence type="ECO:0000256" key="5">
    <source>
        <dbReference type="ARBA" id="ARBA00022679"/>
    </source>
</evidence>
<dbReference type="PROSITE" id="PS51686">
    <property type="entry name" value="SAM_MT_RSMB_NOP"/>
    <property type="match status" value="1"/>
</dbReference>
<keyword evidence="4 9" id="KW-0489">Methyltransferase</keyword>
<feature type="compositionally biased region" description="Acidic residues" evidence="10">
    <location>
        <begin position="154"/>
        <end position="191"/>
    </location>
</feature>
<feature type="compositionally biased region" description="Acidic residues" evidence="10">
    <location>
        <begin position="129"/>
        <end position="145"/>
    </location>
</feature>
<dbReference type="SUPFAM" id="SSF53335">
    <property type="entry name" value="S-adenosyl-L-methionine-dependent methyltransferases"/>
    <property type="match status" value="1"/>
</dbReference>
<dbReference type="InterPro" id="IPR018314">
    <property type="entry name" value="RsmB/NOL1/NOP2-like_CS"/>
</dbReference>
<keyword evidence="3" id="KW-0690">Ribosome biogenesis</keyword>
<dbReference type="InterPro" id="IPR011023">
    <property type="entry name" value="Nop2p"/>
</dbReference>
<evidence type="ECO:0000256" key="6">
    <source>
        <dbReference type="ARBA" id="ARBA00022691"/>
    </source>
</evidence>
<feature type="compositionally biased region" description="Basic residues" evidence="10">
    <location>
        <begin position="1"/>
        <end position="10"/>
    </location>
</feature>
<dbReference type="Pfam" id="PF01189">
    <property type="entry name" value="Methyltr_RsmB-F"/>
    <property type="match status" value="1"/>
</dbReference>
<feature type="region of interest" description="Disordered" evidence="10">
    <location>
        <begin position="1"/>
        <end position="243"/>
    </location>
</feature>
<dbReference type="Gene3D" id="3.30.70.1170">
    <property type="entry name" value="Sun protein, domain 3"/>
    <property type="match status" value="1"/>
</dbReference>
<evidence type="ECO:0000256" key="1">
    <source>
        <dbReference type="ARBA" id="ARBA00004604"/>
    </source>
</evidence>
<keyword evidence="5 9" id="KW-0808">Transferase</keyword>
<accession>A0ABQ8FL96</accession>
<feature type="binding site" evidence="9">
    <location>
        <position position="481"/>
    </location>
    <ligand>
        <name>S-adenosyl-L-methionine</name>
        <dbReference type="ChEBI" id="CHEBI:59789"/>
    </ligand>
</feature>